<proteinExistence type="predicted"/>
<dbReference type="PANTHER" id="PTHR20974">
    <property type="entry name" value="UPF0585 PROTEIN CG18661"/>
    <property type="match status" value="1"/>
</dbReference>
<dbReference type="OrthoDB" id="5563826at2"/>
<sequence length="196" mass="21905">MKKPFSQSCENNKHAILSVLTGEFIQPQRVLEIGTGTAQHAVYFAAKLPHLTWQTSDLACNHAGIHSWLDSVSLANLQRPLCLDLNQSWPIEQVAGIFTANTLHIVSWPLVKNFFRGVGEYLSSGGKLCIYGPFNYQGQFTSQSNADFDVWLKNIDVERGIRNIEAINKLAIEQGLTLMHDHAMPANNRLLVFVKS</sequence>
<evidence type="ECO:0008006" key="3">
    <source>
        <dbReference type="Google" id="ProtNLM"/>
    </source>
</evidence>
<dbReference type="Gene3D" id="3.40.50.150">
    <property type="entry name" value="Vaccinia Virus protein VP39"/>
    <property type="match status" value="1"/>
</dbReference>
<dbReference type="InterPro" id="IPR029063">
    <property type="entry name" value="SAM-dependent_MTases_sf"/>
</dbReference>
<accession>A0A1L0DLZ7</accession>
<dbReference type="AlphaFoldDB" id="A0A1L0DLZ7"/>
<dbReference type="Proteomes" id="UP000183794">
    <property type="component" value="Unassembled WGS sequence"/>
</dbReference>
<dbReference type="RefSeq" id="WP_075496992.1">
    <property type="nucleotide sequence ID" value="NZ_CAWRBC010000096.1"/>
</dbReference>
<organism evidence="1 2">
    <name type="scientific">Moritella viscosa</name>
    <dbReference type="NCBI Taxonomy" id="80854"/>
    <lineage>
        <taxon>Bacteria</taxon>
        <taxon>Pseudomonadati</taxon>
        <taxon>Pseudomonadota</taxon>
        <taxon>Gammaproteobacteria</taxon>
        <taxon>Alteromonadales</taxon>
        <taxon>Moritellaceae</taxon>
        <taxon>Moritella</taxon>
    </lineage>
</organism>
<reference evidence="1 2" key="1">
    <citation type="submission" date="2016-11" db="EMBL/GenBank/DDBJ databases">
        <authorList>
            <person name="Jaros S."/>
            <person name="Januszkiewicz K."/>
            <person name="Wedrychowicz H."/>
        </authorList>
    </citation>
    <scope>NUCLEOTIDE SEQUENCE [LARGE SCALE GENOMIC DNA]</scope>
    <source>
        <strain evidence="1">NVI 5450</strain>
    </source>
</reference>
<gene>
    <name evidence="1" type="ORF">NVI5450_1017</name>
</gene>
<dbReference type="EMBL" id="FPLD01000036">
    <property type="protein sequence ID" value="SGY89621.1"/>
    <property type="molecule type" value="Genomic_DNA"/>
</dbReference>
<evidence type="ECO:0000313" key="1">
    <source>
        <dbReference type="EMBL" id="SGY89621.1"/>
    </source>
</evidence>
<protein>
    <recommendedName>
        <fullName evidence="3">Methylase</fullName>
    </recommendedName>
</protein>
<dbReference type="PANTHER" id="PTHR20974:SF0">
    <property type="entry name" value="UPF0585 PROTEIN CG18661"/>
    <property type="match status" value="1"/>
</dbReference>
<name>A0A1L0DLZ7_9GAMM</name>
<dbReference type="InterPro" id="IPR010342">
    <property type="entry name" value="DUF938"/>
</dbReference>
<dbReference type="Pfam" id="PF06080">
    <property type="entry name" value="DUF938"/>
    <property type="match status" value="1"/>
</dbReference>
<evidence type="ECO:0000313" key="2">
    <source>
        <dbReference type="Proteomes" id="UP000183794"/>
    </source>
</evidence>
<dbReference type="SUPFAM" id="SSF53335">
    <property type="entry name" value="S-adenosyl-L-methionine-dependent methyltransferases"/>
    <property type="match status" value="1"/>
</dbReference>